<evidence type="ECO:0000313" key="2">
    <source>
        <dbReference type="EMBL" id="MCW6511771.1"/>
    </source>
</evidence>
<proteinExistence type="predicted"/>
<reference evidence="2" key="1">
    <citation type="submission" date="2022-05" db="EMBL/GenBank/DDBJ databases">
        <authorList>
            <person name="Pankratov T."/>
        </authorList>
    </citation>
    <scope>NUCLEOTIDE SEQUENCE</scope>
    <source>
        <strain evidence="2">BP6-180914</strain>
    </source>
</reference>
<feature type="transmembrane region" description="Helical" evidence="1">
    <location>
        <begin position="91"/>
        <end position="110"/>
    </location>
</feature>
<dbReference type="EMBL" id="JAMOIM010000032">
    <property type="protein sequence ID" value="MCW6511771.1"/>
    <property type="molecule type" value="Genomic_DNA"/>
</dbReference>
<feature type="transmembrane region" description="Helical" evidence="1">
    <location>
        <begin position="116"/>
        <end position="138"/>
    </location>
</feature>
<keyword evidence="1" id="KW-0812">Transmembrane</keyword>
<comment type="caution">
    <text evidence="2">The sequence shown here is derived from an EMBL/GenBank/DDBJ whole genome shotgun (WGS) entry which is preliminary data.</text>
</comment>
<dbReference type="AlphaFoldDB" id="A0AA41Z2G8"/>
<sequence>MMAETKPDEGTEGYAAREVVGVFDTPEALEAAVDRLQISGFDRAAISVLASDKIVKERLGRLYDSVAEIVDDPRAPLAAFVSQDSRMEGKAAAVGAPLFIGGIAGGLAVVASGGALAAAIVAAMAAGAVGAGIGGLLARLMSHHHIDRVEQQLAQGGLVLWVSVRDDAAGANALEILIHGGARDAHLHEIQREWHLKDWSSTLGGPDPFLESDPATPLRGTSLPNGRIERFGTRLAVEWQTAAVSLTADIDSEGH</sequence>
<organism evidence="2 3">
    <name type="scientific">Lichenifustis flavocetrariae</name>
    <dbReference type="NCBI Taxonomy" id="2949735"/>
    <lineage>
        <taxon>Bacteria</taxon>
        <taxon>Pseudomonadati</taxon>
        <taxon>Pseudomonadota</taxon>
        <taxon>Alphaproteobacteria</taxon>
        <taxon>Hyphomicrobiales</taxon>
        <taxon>Lichenihabitantaceae</taxon>
        <taxon>Lichenifustis</taxon>
    </lineage>
</organism>
<evidence type="ECO:0000313" key="3">
    <source>
        <dbReference type="Proteomes" id="UP001165667"/>
    </source>
</evidence>
<gene>
    <name evidence="2" type="ORF">M8523_27785</name>
</gene>
<keyword evidence="3" id="KW-1185">Reference proteome</keyword>
<keyword evidence="1" id="KW-1133">Transmembrane helix</keyword>
<keyword evidence="1" id="KW-0472">Membrane</keyword>
<dbReference type="Proteomes" id="UP001165667">
    <property type="component" value="Unassembled WGS sequence"/>
</dbReference>
<accession>A0AA41Z2G8</accession>
<name>A0AA41Z2G8_9HYPH</name>
<evidence type="ECO:0000256" key="1">
    <source>
        <dbReference type="SAM" id="Phobius"/>
    </source>
</evidence>
<dbReference type="RefSeq" id="WP_282588149.1">
    <property type="nucleotide sequence ID" value="NZ_JAMOIM010000032.1"/>
</dbReference>
<protein>
    <submittedName>
        <fullName evidence="2">General stress protein</fullName>
    </submittedName>
</protein>